<organism evidence="2 3">
    <name type="scientific">Paludisphaera borealis</name>
    <dbReference type="NCBI Taxonomy" id="1387353"/>
    <lineage>
        <taxon>Bacteria</taxon>
        <taxon>Pseudomonadati</taxon>
        <taxon>Planctomycetota</taxon>
        <taxon>Planctomycetia</taxon>
        <taxon>Isosphaerales</taxon>
        <taxon>Isosphaeraceae</taxon>
        <taxon>Paludisphaera</taxon>
    </lineage>
</organism>
<dbReference type="KEGG" id="pbor:BSF38_05617"/>
<dbReference type="AlphaFoldDB" id="A0A1U7CYR2"/>
<evidence type="ECO:0000313" key="2">
    <source>
        <dbReference type="EMBL" id="APW64028.1"/>
    </source>
</evidence>
<proteinExistence type="predicted"/>
<dbReference type="EMBL" id="CP019082">
    <property type="protein sequence ID" value="APW64028.1"/>
    <property type="molecule type" value="Genomic_DNA"/>
</dbReference>
<dbReference type="Proteomes" id="UP000186309">
    <property type="component" value="Chromosome"/>
</dbReference>
<accession>A0A1U7CYR2</accession>
<feature type="signal peptide" evidence="1">
    <location>
        <begin position="1"/>
        <end position="25"/>
    </location>
</feature>
<dbReference type="InterPro" id="IPR013783">
    <property type="entry name" value="Ig-like_fold"/>
</dbReference>
<dbReference type="PANTHER" id="PTHR37833">
    <property type="entry name" value="LIPOPROTEIN-RELATED"/>
    <property type="match status" value="1"/>
</dbReference>
<dbReference type="OrthoDB" id="273711at2"/>
<evidence type="ECO:0008006" key="4">
    <source>
        <dbReference type="Google" id="ProtNLM"/>
    </source>
</evidence>
<dbReference type="STRING" id="1387353.BSF38_05617"/>
<dbReference type="Gene3D" id="2.60.40.10">
    <property type="entry name" value="Immunoglobulins"/>
    <property type="match status" value="2"/>
</dbReference>
<protein>
    <recommendedName>
        <fullName evidence="4">DUF1573 domain-containing protein</fullName>
    </recommendedName>
</protein>
<evidence type="ECO:0000313" key="3">
    <source>
        <dbReference type="Proteomes" id="UP000186309"/>
    </source>
</evidence>
<feature type="chain" id="PRO_5012482376" description="DUF1573 domain-containing protein" evidence="1">
    <location>
        <begin position="26"/>
        <end position="337"/>
    </location>
</feature>
<dbReference type="RefSeq" id="WP_076350313.1">
    <property type="nucleotide sequence ID" value="NZ_CP019082.1"/>
</dbReference>
<dbReference type="InterPro" id="IPR011467">
    <property type="entry name" value="DUF1573"/>
</dbReference>
<sequence>MARRMIWAALAGCVLAGLSTPKAQAANWADSLFAERSHNFGPVPRGAKVKHEFVLNNRLAEPVTILNLRPSCGCTSGKASTSNVGPGESAVVEAQMDTRNFLGHKATILFVTLVTASGREAEVRLNVVSNILADIVLNPGSIDFGAVLKGQGASQTLTIDRINGRDWRFERMVSGSRALTAQLVETKRDPNGSVSYKLEVGVKSDAPAGPLREEIRLLSNDRETPSIPIMVTGWVRGDLTASPSLLTMGEVNSTEGKQGRFVIRASKPFAITQVDGAGDGFSIAPPDAARKTLHMLTVAYKPEEGTTRGDLRRIFRVSTDIPGEPPLDLTATLHVAP</sequence>
<gene>
    <name evidence="2" type="ORF">BSF38_05617</name>
</gene>
<evidence type="ECO:0000256" key="1">
    <source>
        <dbReference type="SAM" id="SignalP"/>
    </source>
</evidence>
<keyword evidence="1" id="KW-0732">Signal</keyword>
<keyword evidence="3" id="KW-1185">Reference proteome</keyword>
<name>A0A1U7CYR2_9BACT</name>
<reference evidence="3" key="1">
    <citation type="submission" date="2016-12" db="EMBL/GenBank/DDBJ databases">
        <title>Comparative genomics of four Isosphaeraceae planctomycetes: a common pool of plasmids and glycoside hydrolase genes.</title>
        <authorList>
            <person name="Ivanova A."/>
        </authorList>
    </citation>
    <scope>NUCLEOTIDE SEQUENCE [LARGE SCALE GENOMIC DNA]</scope>
    <source>
        <strain evidence="3">PX4</strain>
    </source>
</reference>
<dbReference type="Pfam" id="PF07610">
    <property type="entry name" value="DUF1573"/>
    <property type="match status" value="1"/>
</dbReference>
<dbReference type="PANTHER" id="PTHR37833:SF1">
    <property type="entry name" value="SIGNAL PEPTIDE PROTEIN"/>
    <property type="match status" value="1"/>
</dbReference>